<dbReference type="HOGENOM" id="CLU_091970_0_0_4"/>
<gene>
    <name evidence="4" type="ordered locus">Msip34_2653</name>
</gene>
<dbReference type="GO" id="GO:0043488">
    <property type="term" value="P:regulation of mRNA stability"/>
    <property type="evidence" value="ECO:0007669"/>
    <property type="project" value="TreeGrafter"/>
</dbReference>
<feature type="transmembrane region" description="Helical" evidence="2">
    <location>
        <begin position="168"/>
        <end position="188"/>
    </location>
</feature>
<keyword evidence="1" id="KW-0597">Phosphoprotein</keyword>
<keyword evidence="4" id="KW-0238">DNA-binding</keyword>
<keyword evidence="2" id="KW-0812">Transmembrane</keyword>
<dbReference type="InterPro" id="IPR012340">
    <property type="entry name" value="NA-bd_OB-fold"/>
</dbReference>
<reference evidence="4 5" key="2">
    <citation type="journal article" date="2011" name="J. Bacteriol.">
        <title>Genomes of three methylotrophs from a single niche uncover genetic and metabolic divergence of Methylophilaceae.</title>
        <authorList>
            <person name="Lapidus A."/>
            <person name="Clum A."/>
            <person name="Labutti K."/>
            <person name="Kaluzhnaya M.G."/>
            <person name="Lim S."/>
            <person name="Beck D.A."/>
            <person name="Glavina Del Rio T."/>
            <person name="Nolan M."/>
            <person name="Mavromatis K."/>
            <person name="Huntemann M."/>
            <person name="Lucas S."/>
            <person name="Lidstrom M.E."/>
            <person name="Ivanova N."/>
            <person name="Chistoserdova L."/>
        </authorList>
    </citation>
    <scope>NUCLEOTIDE SEQUENCE [LARGE SCALE GENOMIC DNA]</scope>
    <source>
        <strain evidence="4 5">SIP3-4</strain>
    </source>
</reference>
<dbReference type="SUPFAM" id="SSF50249">
    <property type="entry name" value="Nucleic acid-binding proteins"/>
    <property type="match status" value="1"/>
</dbReference>
<dbReference type="STRING" id="582744.Msip34_2653"/>
<evidence type="ECO:0000256" key="2">
    <source>
        <dbReference type="SAM" id="Phobius"/>
    </source>
</evidence>
<keyword evidence="5" id="KW-1185">Reference proteome</keyword>
<evidence type="ECO:0000259" key="3">
    <source>
        <dbReference type="PROSITE" id="PS51857"/>
    </source>
</evidence>
<dbReference type="EMBL" id="CP001674">
    <property type="protein sequence ID" value="ACT51890.1"/>
    <property type="molecule type" value="Genomic_DNA"/>
</dbReference>
<dbReference type="InterPro" id="IPR002059">
    <property type="entry name" value="CSP_DNA-bd"/>
</dbReference>
<proteinExistence type="predicted"/>
<dbReference type="GO" id="GO:0003730">
    <property type="term" value="F:mRNA 3'-UTR binding"/>
    <property type="evidence" value="ECO:0007669"/>
    <property type="project" value="TreeGrafter"/>
</dbReference>
<feature type="domain" description="CSD" evidence="3">
    <location>
        <begin position="2"/>
        <end position="67"/>
    </location>
</feature>
<keyword evidence="2" id="KW-1133">Transmembrane helix</keyword>
<dbReference type="Pfam" id="PF06961">
    <property type="entry name" value="DUF1294"/>
    <property type="match status" value="1"/>
</dbReference>
<evidence type="ECO:0000313" key="4">
    <source>
        <dbReference type="EMBL" id="ACT51890.1"/>
    </source>
</evidence>
<dbReference type="RefSeq" id="WP_015831118.1">
    <property type="nucleotide sequence ID" value="NC_012969.1"/>
</dbReference>
<evidence type="ECO:0000313" key="5">
    <source>
        <dbReference type="Proteomes" id="UP000002743"/>
    </source>
</evidence>
<protein>
    <submittedName>
        <fullName evidence="4">Cold-shock DNA-binding domain protein</fullName>
    </submittedName>
</protein>
<dbReference type="KEGG" id="mei:Msip34_2653"/>
<dbReference type="GO" id="GO:0005829">
    <property type="term" value="C:cytosol"/>
    <property type="evidence" value="ECO:0007669"/>
    <property type="project" value="UniProtKB-ARBA"/>
</dbReference>
<accession>C6XBC0</accession>
<feature type="transmembrane region" description="Helical" evidence="2">
    <location>
        <begin position="81"/>
        <end position="99"/>
    </location>
</feature>
<dbReference type="AlphaFoldDB" id="C6XBC0"/>
<sequence length="201" mass="21931">MRYQGRITTWKDKQGFGFITPNGGGDPVFLHISAFSHRKRRPEGDELVTYERTLDAKGRPHALKVAFVGHRPAPASSQRSPVLPLFAFIFLCGVAGAVWAGQLSATLLGLYLAASVVTFGAYAIDKSAARHHRQRTAENTLHLLALLGGWPGAIAGQRLFRHKTAKRSFLIIFWATVLINSGVLLWVLSPAGARVLQSLGH</sequence>
<dbReference type="SMART" id="SM00357">
    <property type="entry name" value="CSP"/>
    <property type="match status" value="1"/>
</dbReference>
<dbReference type="Proteomes" id="UP000002743">
    <property type="component" value="Chromosome"/>
</dbReference>
<dbReference type="Gene3D" id="2.40.50.140">
    <property type="entry name" value="Nucleic acid-binding proteins"/>
    <property type="match status" value="1"/>
</dbReference>
<dbReference type="InterPro" id="IPR010718">
    <property type="entry name" value="DUF1294"/>
</dbReference>
<dbReference type="InterPro" id="IPR011129">
    <property type="entry name" value="CSD"/>
</dbReference>
<dbReference type="OrthoDB" id="72963at2"/>
<dbReference type="eggNOG" id="COG3326">
    <property type="taxonomic scope" value="Bacteria"/>
</dbReference>
<dbReference type="PANTHER" id="PTHR12962">
    <property type="entry name" value="CALCIUM-REGULATED HEAT STABLE PROTEIN CRHSP-24-RELATED"/>
    <property type="match status" value="1"/>
</dbReference>
<dbReference type="GO" id="GO:0003677">
    <property type="term" value="F:DNA binding"/>
    <property type="evidence" value="ECO:0007669"/>
    <property type="project" value="UniProtKB-KW"/>
</dbReference>
<dbReference type="eggNOG" id="COG1278">
    <property type="taxonomic scope" value="Bacteria"/>
</dbReference>
<dbReference type="CDD" id="cd04458">
    <property type="entry name" value="CSP_CDS"/>
    <property type="match status" value="1"/>
</dbReference>
<keyword evidence="2" id="KW-0472">Membrane</keyword>
<dbReference type="PROSITE" id="PS51857">
    <property type="entry name" value="CSD_2"/>
    <property type="match status" value="1"/>
</dbReference>
<organism evidence="4 5">
    <name type="scientific">Methylovorus glucosotrophus (strain SIP3-4)</name>
    <dbReference type="NCBI Taxonomy" id="582744"/>
    <lineage>
        <taxon>Bacteria</taxon>
        <taxon>Pseudomonadati</taxon>
        <taxon>Pseudomonadota</taxon>
        <taxon>Betaproteobacteria</taxon>
        <taxon>Nitrosomonadales</taxon>
        <taxon>Methylophilaceae</taxon>
        <taxon>Methylovorus</taxon>
    </lineage>
</organism>
<reference evidence="5" key="1">
    <citation type="submission" date="2009-07" db="EMBL/GenBank/DDBJ databases">
        <title>Complete sequence of chromosome of Methylovorus sp. SIP3-4.</title>
        <authorList>
            <person name="Lucas S."/>
            <person name="Copeland A."/>
            <person name="Lapidus A."/>
            <person name="Glavina del Rio T."/>
            <person name="Tice H."/>
            <person name="Bruce D."/>
            <person name="Goodwin L."/>
            <person name="Pitluck S."/>
            <person name="Clum A."/>
            <person name="Larimer F."/>
            <person name="Land M."/>
            <person name="Hauser L."/>
            <person name="Kyrpides N."/>
            <person name="Mikhailova N."/>
            <person name="Kayluzhnaya M."/>
            <person name="Chistoserdova L."/>
        </authorList>
    </citation>
    <scope>NUCLEOTIDE SEQUENCE [LARGE SCALE GENOMIC DNA]</scope>
    <source>
        <strain evidence="5">SIP3-4</strain>
    </source>
</reference>
<feature type="transmembrane region" description="Helical" evidence="2">
    <location>
        <begin position="105"/>
        <end position="124"/>
    </location>
</feature>
<evidence type="ECO:0000256" key="1">
    <source>
        <dbReference type="ARBA" id="ARBA00022553"/>
    </source>
</evidence>
<dbReference type="Pfam" id="PF00313">
    <property type="entry name" value="CSD"/>
    <property type="match status" value="1"/>
</dbReference>
<name>C6XBC0_METGS</name>
<dbReference type="PANTHER" id="PTHR12962:SF1">
    <property type="entry name" value="COLD SHOCK DOMAIN-CONTAINING PROTEIN CG9705"/>
    <property type="match status" value="1"/>
</dbReference>
<dbReference type="InterPro" id="IPR052069">
    <property type="entry name" value="Ca-reg_mRNA-binding_domain"/>
</dbReference>